<dbReference type="EMBL" id="ACOM01000005">
    <property type="protein sequence ID" value="EEP54919.1"/>
    <property type="molecule type" value="Genomic_DNA"/>
</dbReference>
<dbReference type="Pfam" id="PF23343">
    <property type="entry name" value="REP_ORF2-G2P"/>
    <property type="match status" value="1"/>
</dbReference>
<reference evidence="2 3" key="1">
    <citation type="submission" date="2009-08" db="EMBL/GenBank/DDBJ databases">
        <authorList>
            <person name="Shrivastava S."/>
            <person name="Brinkac L.B."/>
            <person name="Brown J.L."/>
            <person name="Bruce D.B."/>
            <person name="Detter C."/>
            <person name="Green L.D."/>
            <person name="Munk C.A."/>
            <person name="Rogers Y.C."/>
            <person name="Tapia R."/>
            <person name="Sims D.R."/>
            <person name="Smith L.A."/>
            <person name="Smith T.J."/>
            <person name="Sutton G."/>
            <person name="Brettin T."/>
        </authorList>
    </citation>
    <scope>NUCLEOTIDE SEQUENCE [LARGE SCALE GENOMIC DNA]</scope>
    <source>
        <strain evidence="3">E4 str. BoNT E BL5262</strain>
    </source>
</reference>
<dbReference type="eggNOG" id="ENOG5030C6X">
    <property type="taxonomic scope" value="Bacteria"/>
</dbReference>
<dbReference type="Proteomes" id="UP000003081">
    <property type="component" value="Unassembled WGS sequence"/>
</dbReference>
<evidence type="ECO:0000313" key="2">
    <source>
        <dbReference type="EMBL" id="EEP54919.1"/>
    </source>
</evidence>
<feature type="domain" description="Replication-associated protein ORF2/G2P" evidence="1">
    <location>
        <begin position="100"/>
        <end position="202"/>
    </location>
</feature>
<name>C4IGU8_CLOBU</name>
<keyword evidence="3" id="KW-1185">Reference proteome</keyword>
<evidence type="ECO:0000313" key="3">
    <source>
        <dbReference type="Proteomes" id="UP000003081"/>
    </source>
</evidence>
<sequence length="280" mass="33737">MKKHRDYDYENVYSKLLREETKEEVIEDLRLNNNYVYYRRRITSGNMVELEIYPVWKCKHDIPRRKDRFESKESQKNLNNKNSKKKVVRLVNANFGKDDLYITVTYQDGYLPDEKTARKDMQNYIKRLKYYRKKNGLEELKYIYAIGYEDEPGKSKKVRIHHHLIINKMDRDIVEDLWGKGRADCKRLKPDDFELTGVAKYIASQGPERWSASRNLKKPKISTSRTGFTRRKALKLISEPGSFKEIFEKQYPDLIYKDYEAYYSEESPGVYLYIRMRKRE</sequence>
<dbReference type="HOGENOM" id="CLU_049715_0_0_9"/>
<protein>
    <recommendedName>
        <fullName evidence="1">Replication-associated protein ORF2/G2P domain-containing protein</fullName>
    </recommendedName>
</protein>
<organism evidence="2 3">
    <name type="scientific">Clostridium butyricum E4 str. BoNT E BL5262</name>
    <dbReference type="NCBI Taxonomy" id="632245"/>
    <lineage>
        <taxon>Bacteria</taxon>
        <taxon>Bacillati</taxon>
        <taxon>Bacillota</taxon>
        <taxon>Clostridia</taxon>
        <taxon>Eubacteriales</taxon>
        <taxon>Clostridiaceae</taxon>
        <taxon>Clostridium</taxon>
    </lineage>
</organism>
<dbReference type="RefSeq" id="WP_003409963.1">
    <property type="nucleotide sequence ID" value="NZ_ACOM01000005.1"/>
</dbReference>
<evidence type="ECO:0000259" key="1">
    <source>
        <dbReference type="Pfam" id="PF23343"/>
    </source>
</evidence>
<gene>
    <name evidence="2" type="ORF">CLP_2642</name>
</gene>
<dbReference type="InterPro" id="IPR056906">
    <property type="entry name" value="ORF2/G2P_dom"/>
</dbReference>
<comment type="caution">
    <text evidence="2">The sequence shown here is derived from an EMBL/GenBank/DDBJ whole genome shotgun (WGS) entry which is preliminary data.</text>
</comment>
<proteinExistence type="predicted"/>
<dbReference type="AlphaFoldDB" id="C4IGU8"/>
<accession>C4IGU8</accession>